<proteinExistence type="predicted"/>
<name>A0ACD5TSD9_AVESA</name>
<organism evidence="1 2">
    <name type="scientific">Avena sativa</name>
    <name type="common">Oat</name>
    <dbReference type="NCBI Taxonomy" id="4498"/>
    <lineage>
        <taxon>Eukaryota</taxon>
        <taxon>Viridiplantae</taxon>
        <taxon>Streptophyta</taxon>
        <taxon>Embryophyta</taxon>
        <taxon>Tracheophyta</taxon>
        <taxon>Spermatophyta</taxon>
        <taxon>Magnoliopsida</taxon>
        <taxon>Liliopsida</taxon>
        <taxon>Poales</taxon>
        <taxon>Poaceae</taxon>
        <taxon>BOP clade</taxon>
        <taxon>Pooideae</taxon>
        <taxon>Poodae</taxon>
        <taxon>Poeae</taxon>
        <taxon>Poeae Chloroplast Group 1 (Aveneae type)</taxon>
        <taxon>Aveninae</taxon>
        <taxon>Avena</taxon>
    </lineage>
</organism>
<dbReference type="EnsemblPlants" id="AVESA.00010b.r2.1DG0120720.1">
    <property type="protein sequence ID" value="AVESA.00010b.r2.1DG0120720.1.CDS"/>
    <property type="gene ID" value="AVESA.00010b.r2.1DG0120720"/>
</dbReference>
<dbReference type="Proteomes" id="UP001732700">
    <property type="component" value="Chromosome 1D"/>
</dbReference>
<protein>
    <submittedName>
        <fullName evidence="1">Uncharacterized protein</fullName>
    </submittedName>
</protein>
<keyword evidence="2" id="KW-1185">Reference proteome</keyword>
<accession>A0ACD5TSD9</accession>
<reference evidence="1" key="1">
    <citation type="submission" date="2021-05" db="EMBL/GenBank/DDBJ databases">
        <authorList>
            <person name="Scholz U."/>
            <person name="Mascher M."/>
            <person name="Fiebig A."/>
        </authorList>
    </citation>
    <scope>NUCLEOTIDE SEQUENCE [LARGE SCALE GENOMIC DNA]</scope>
</reference>
<evidence type="ECO:0000313" key="1">
    <source>
        <dbReference type="EnsemblPlants" id="AVESA.00010b.r2.1DG0120720.1.CDS"/>
    </source>
</evidence>
<sequence>MEVGGRVRCHSLWQGGSSPGRPWWRGGGVKLCGELFDLEALFSCKGDGFDGACGVGGSPSSSSRSRWWRLSGGFWADSPFFSSSADSGGNQEDLDQNQVKSVSGDRRKMAAAAAGGQRQRKRVIVVIMDKRDDYFVYNIGINHLFQPGAGAGAGSRMETRPLPRPVGQIDKPLAHPEGFDFALAADGATLVCVSSLRRTVLYDTRSGASSTGPELQYCKYGGSHVIPLGPRFYALESLVTCYEQANPAGEDCALFRPGGGSSSWRTIPEPPADLRCLNHFQNTCDLAAYFTAGARIWVSARDRGTYTLDTVSRAWRKEGDWELPFDGRALVVPDMDNLCFGLSKTRRLVAVDIRKSPPLVLYRWEETFPRWLVGMTNKACALLPQGSLIYLGGGRFCIVWSGFMDDAIHGSREHFVQFIAVQLVKTSTSSGNEKKIRMVKLKACCYLMPTDGRMAQAF</sequence>
<evidence type="ECO:0000313" key="2">
    <source>
        <dbReference type="Proteomes" id="UP001732700"/>
    </source>
</evidence>
<reference evidence="1" key="2">
    <citation type="submission" date="2025-09" db="UniProtKB">
        <authorList>
            <consortium name="EnsemblPlants"/>
        </authorList>
    </citation>
    <scope>IDENTIFICATION</scope>
</reference>